<comment type="caution">
    <text evidence="1">The sequence shown here is derived from an EMBL/GenBank/DDBJ whole genome shotgun (WGS) entry which is preliminary data.</text>
</comment>
<evidence type="ECO:0000313" key="1">
    <source>
        <dbReference type="EMBL" id="CAL0310794.1"/>
    </source>
</evidence>
<protein>
    <submittedName>
        <fullName evidence="1">Uncharacterized protein</fullName>
    </submittedName>
</protein>
<dbReference type="Proteomes" id="UP001497480">
    <property type="component" value="Unassembled WGS sequence"/>
</dbReference>
<dbReference type="AlphaFoldDB" id="A0AAV1WNB0"/>
<organism evidence="1 2">
    <name type="scientific">Lupinus luteus</name>
    <name type="common">European yellow lupine</name>
    <dbReference type="NCBI Taxonomy" id="3873"/>
    <lineage>
        <taxon>Eukaryota</taxon>
        <taxon>Viridiplantae</taxon>
        <taxon>Streptophyta</taxon>
        <taxon>Embryophyta</taxon>
        <taxon>Tracheophyta</taxon>
        <taxon>Spermatophyta</taxon>
        <taxon>Magnoliopsida</taxon>
        <taxon>eudicotyledons</taxon>
        <taxon>Gunneridae</taxon>
        <taxon>Pentapetalae</taxon>
        <taxon>rosids</taxon>
        <taxon>fabids</taxon>
        <taxon>Fabales</taxon>
        <taxon>Fabaceae</taxon>
        <taxon>Papilionoideae</taxon>
        <taxon>50 kb inversion clade</taxon>
        <taxon>genistoids sensu lato</taxon>
        <taxon>core genistoids</taxon>
        <taxon>Genisteae</taxon>
        <taxon>Lupinus</taxon>
    </lineage>
</organism>
<accession>A0AAV1WNB0</accession>
<dbReference type="PANTHER" id="PTHR35358">
    <property type="entry name" value="OS06G0711100 PROTEIN"/>
    <property type="match status" value="1"/>
</dbReference>
<reference evidence="1 2" key="1">
    <citation type="submission" date="2024-03" db="EMBL/GenBank/DDBJ databases">
        <authorList>
            <person name="Martinez-Hernandez J."/>
        </authorList>
    </citation>
    <scope>NUCLEOTIDE SEQUENCE [LARGE SCALE GENOMIC DNA]</scope>
</reference>
<evidence type="ECO:0000313" key="2">
    <source>
        <dbReference type="Proteomes" id="UP001497480"/>
    </source>
</evidence>
<dbReference type="EMBL" id="CAXHTB010000008">
    <property type="protein sequence ID" value="CAL0310794.1"/>
    <property type="molecule type" value="Genomic_DNA"/>
</dbReference>
<sequence>MRSYYIENVCFVVQELQSTSILYLTNSNVKELLAILKDVESAQLNVALLRSVLDGIVENIDFINQHRAADVAKANYDQEIEQLTKVLDSELGVWFRKNKR</sequence>
<keyword evidence="2" id="KW-1185">Reference proteome</keyword>
<dbReference type="InterPro" id="IPR007942">
    <property type="entry name" value="PLipase-like"/>
</dbReference>
<proteinExistence type="predicted"/>
<name>A0AAV1WNB0_LUPLU</name>
<dbReference type="Pfam" id="PF05278">
    <property type="entry name" value="PEARLI-4"/>
    <property type="match status" value="1"/>
</dbReference>
<dbReference type="PANTHER" id="PTHR35358:SF7">
    <property type="entry name" value="EXPRESSED PROTEIN"/>
    <property type="match status" value="1"/>
</dbReference>
<gene>
    <name evidence="1" type="ORF">LLUT_LOCUS11854</name>
</gene>